<keyword evidence="3" id="KW-0227">DNA damage</keyword>
<dbReference type="InterPro" id="IPR011335">
    <property type="entry name" value="Restrct_endonuc-II-like"/>
</dbReference>
<evidence type="ECO:0000256" key="8">
    <source>
        <dbReference type="ARBA" id="ARBA00023125"/>
    </source>
</evidence>
<organism evidence="17 18">
    <name type="scientific">Phycicoccus elongatus Lp2</name>
    <dbReference type="NCBI Taxonomy" id="1193181"/>
    <lineage>
        <taxon>Bacteria</taxon>
        <taxon>Bacillati</taxon>
        <taxon>Actinomycetota</taxon>
        <taxon>Actinomycetes</taxon>
        <taxon>Micrococcales</taxon>
        <taxon>Intrasporangiaceae</taxon>
        <taxon>Phycicoccus</taxon>
    </lineage>
</organism>
<dbReference type="PROSITE" id="PS51198">
    <property type="entry name" value="UVRD_HELICASE_ATP_BIND"/>
    <property type="match status" value="1"/>
</dbReference>
<keyword evidence="6" id="KW-0269">Exonuclease</keyword>
<dbReference type="PANTHER" id="PTHR11070">
    <property type="entry name" value="UVRD / RECB / PCRA DNA HELICASE FAMILY MEMBER"/>
    <property type="match status" value="1"/>
</dbReference>
<dbReference type="InterPro" id="IPR014016">
    <property type="entry name" value="UvrD-like_ATP-bd"/>
</dbReference>
<evidence type="ECO:0000256" key="4">
    <source>
        <dbReference type="ARBA" id="ARBA00022801"/>
    </source>
</evidence>
<evidence type="ECO:0000256" key="11">
    <source>
        <dbReference type="ARBA" id="ARBA00034617"/>
    </source>
</evidence>
<dbReference type="Pfam" id="PF12705">
    <property type="entry name" value="PDDEXK_1"/>
    <property type="match status" value="1"/>
</dbReference>
<dbReference type="Pfam" id="PF00580">
    <property type="entry name" value="UvrD-helicase"/>
    <property type="match status" value="1"/>
</dbReference>
<dbReference type="OrthoDB" id="4812256at2"/>
<reference evidence="17 18" key="1">
    <citation type="journal article" date="2013" name="ISME J.">
        <title>A metabolic model for members of the genus Tetrasphaera involved in enhanced biological phosphorus removal.</title>
        <authorList>
            <person name="Kristiansen R."/>
            <person name="Nguyen H.T.T."/>
            <person name="Saunders A.M."/>
            <person name="Nielsen J.L."/>
            <person name="Wimmer R."/>
            <person name="Le V.Q."/>
            <person name="McIlroy S.J."/>
            <person name="Petrovski S."/>
            <person name="Seviour R.J."/>
            <person name="Calteau A."/>
            <person name="Nielsen K.L."/>
            <person name="Nielsen P.H."/>
        </authorList>
    </citation>
    <scope>NUCLEOTIDE SEQUENCE [LARGE SCALE GENOMIC DNA]</scope>
    <source>
        <strain evidence="17 18">Lp2</strain>
    </source>
</reference>
<keyword evidence="8" id="KW-0238">DNA-binding</keyword>
<dbReference type="Gene3D" id="1.10.486.10">
    <property type="entry name" value="PCRA, domain 4"/>
    <property type="match status" value="1"/>
</dbReference>
<dbReference type="GO" id="GO:0005524">
    <property type="term" value="F:ATP binding"/>
    <property type="evidence" value="ECO:0007669"/>
    <property type="project" value="UniProtKB-UniRule"/>
</dbReference>
<gene>
    <name evidence="17" type="ORF">BN10_1070003</name>
</gene>
<evidence type="ECO:0000256" key="14">
    <source>
        <dbReference type="PROSITE-ProRule" id="PRU00560"/>
    </source>
</evidence>
<feature type="domain" description="UvrD-like helicase ATP-binding" evidence="15">
    <location>
        <begin position="21"/>
        <end position="359"/>
    </location>
</feature>
<dbReference type="InterPro" id="IPR000212">
    <property type="entry name" value="DNA_helicase_UvrD/REP"/>
</dbReference>
<dbReference type="Proteomes" id="UP000013167">
    <property type="component" value="Unassembled WGS sequence"/>
</dbReference>
<sequence>MTLLSPTLSAVDCARVLGQQHVPTAEQVAVIEAPLEPLLVVAGAGSGKTETMAARVVWLVANGFVQPEEVLGLTFTRKAAGELGERLAARLGRLRDVGLWVPATVGGAASLGQLPVVSTYHSYAGRIVREHGTRLGHEADTRLLTEAAAWQFAHEAVVGFDGDIEGVVKVESTVTTALVDLAAELAEHLVSVDQLDEHLGRVISGLDGLVKPEGSKRRGLPPAVKAARTQLAERRSILPLLRDYARLKLSRDAMDFADQMAVAAALAARFPQVGAEERSRFRVVLLDEFQDTSEAQLHLLRSIFAPASGPVAVTAVGDPHQSIYGWRGASSTTLRQFRDDFGAGARTPVLPLSTSWRNDRHILEVANQVAAPLRAQARVPVEPLAARGDAGRGHVAIGCFSTIEAEADAVVEWVVARRSRRPGGTAAILCRKRSQFDPVIAALEAQGVAHEVVGLGGLLHTPEVADLVALLWVVQDPTRGDHLMRLLTGARCRLGVSDLDGLAAWTRVLGRRLAQVEVRRSGDEERPDRPSVPRDIEEGLSLGVGLVEALDDLPDPQWRGPDGEHLSAPALSRLDALGRLISQLRTRTGSALADLLAEAEVALGLDVEVLSRPGWHPGAARAHLDAFQEVASTFDATSDRPSLGGFLAWLDAAVDEERGLDLGWIETSPDAVQVMTVHAAKGLEWDVVAVPGMVESSFPAHSGTTTKVVPGADGEPRWGHADPTDKAWLGGLAGVPHDLRGDREGLPRFPWDRVTDWDEVDQAFTDYVAASAARGIEEERRLAYVALTRARTDLLLTSHVWGSASTPRLPSRFLTELRAAGMADREISWADLPSASSNPPTPNPRLAHDVAVVWPPEPIAGRARVVEAAAQVRARLDGSPNDLASGPDPSVASTAVSAVVQRWDRDVQLLLAERDRRSRRTEPIVLPQHLSTTDLVALATDPAAYAMALRRPMPSPAATAARVGTTFHAWVEAHYSRAAILDVASLPGAGDEGLEGPALETLQANFLASRWAELDPLELEVPVETTVAGTTIRGRIDAVFADPDHPGGHLIVDWKTGSPSSGAAGRHRAVQLASYVLAWCRLRAVARQDVRAAFFHAATGETVWPELIDEDGLAAILSAVDPA</sequence>
<protein>
    <recommendedName>
        <fullName evidence="12">DNA 3'-5' helicase</fullName>
        <ecNumber evidence="12">5.6.2.4</ecNumber>
    </recommendedName>
</protein>
<dbReference type="GO" id="GO:0004527">
    <property type="term" value="F:exonuclease activity"/>
    <property type="evidence" value="ECO:0007669"/>
    <property type="project" value="UniProtKB-KW"/>
</dbReference>
<dbReference type="EC" id="5.6.2.4" evidence="12"/>
<accession>N0DXE5</accession>
<name>N0DXE5_9MICO</name>
<evidence type="ECO:0000256" key="7">
    <source>
        <dbReference type="ARBA" id="ARBA00022840"/>
    </source>
</evidence>
<dbReference type="Gene3D" id="3.90.320.10">
    <property type="match status" value="1"/>
</dbReference>
<comment type="catalytic activity">
    <reaction evidence="13">
        <text>ATP + H2O = ADP + phosphate + H(+)</text>
        <dbReference type="Rhea" id="RHEA:13065"/>
        <dbReference type="ChEBI" id="CHEBI:15377"/>
        <dbReference type="ChEBI" id="CHEBI:15378"/>
        <dbReference type="ChEBI" id="CHEBI:30616"/>
        <dbReference type="ChEBI" id="CHEBI:43474"/>
        <dbReference type="ChEBI" id="CHEBI:456216"/>
        <dbReference type="EC" id="5.6.2.4"/>
    </reaction>
</comment>
<keyword evidence="18" id="KW-1185">Reference proteome</keyword>
<dbReference type="HOGENOM" id="CLU_003630_1_1_11"/>
<dbReference type="RefSeq" id="WP_010851467.1">
    <property type="nucleotide sequence ID" value="NZ_HF570956.1"/>
</dbReference>
<evidence type="ECO:0000256" key="1">
    <source>
        <dbReference type="ARBA" id="ARBA00022722"/>
    </source>
</evidence>
<dbReference type="GO" id="GO:0033202">
    <property type="term" value="C:DNA helicase complex"/>
    <property type="evidence" value="ECO:0007669"/>
    <property type="project" value="TreeGrafter"/>
</dbReference>
<evidence type="ECO:0000259" key="15">
    <source>
        <dbReference type="PROSITE" id="PS51198"/>
    </source>
</evidence>
<evidence type="ECO:0000256" key="13">
    <source>
        <dbReference type="ARBA" id="ARBA00048988"/>
    </source>
</evidence>
<dbReference type="eggNOG" id="COG2887">
    <property type="taxonomic scope" value="Bacteria"/>
</dbReference>
<dbReference type="eggNOG" id="COG0210">
    <property type="taxonomic scope" value="Bacteria"/>
</dbReference>
<keyword evidence="2 14" id="KW-0547">Nucleotide-binding</keyword>
<evidence type="ECO:0000259" key="16">
    <source>
        <dbReference type="PROSITE" id="PS51217"/>
    </source>
</evidence>
<dbReference type="InterPro" id="IPR011604">
    <property type="entry name" value="PDDEXK-like_dom_sf"/>
</dbReference>
<comment type="caution">
    <text evidence="17">The sequence shown here is derived from an EMBL/GenBank/DDBJ whole genome shotgun (WGS) entry which is preliminary data.</text>
</comment>
<dbReference type="SUPFAM" id="SSF52540">
    <property type="entry name" value="P-loop containing nucleoside triphosphate hydrolases"/>
    <property type="match status" value="1"/>
</dbReference>
<evidence type="ECO:0000256" key="9">
    <source>
        <dbReference type="ARBA" id="ARBA00023204"/>
    </source>
</evidence>
<dbReference type="PANTHER" id="PTHR11070:SF55">
    <property type="entry name" value="DNA 3'-5' HELICASE"/>
    <property type="match status" value="1"/>
</dbReference>
<comment type="catalytic activity">
    <reaction evidence="11">
        <text>Couples ATP hydrolysis with the unwinding of duplex DNA by translocating in the 3'-5' direction.</text>
        <dbReference type="EC" id="5.6.2.4"/>
    </reaction>
</comment>
<dbReference type="GO" id="GO:0005829">
    <property type="term" value="C:cytosol"/>
    <property type="evidence" value="ECO:0007669"/>
    <property type="project" value="TreeGrafter"/>
</dbReference>
<dbReference type="InterPro" id="IPR014017">
    <property type="entry name" value="DNA_helicase_UvrD-like_C"/>
</dbReference>
<keyword evidence="1" id="KW-0540">Nuclease</keyword>
<keyword evidence="10" id="KW-0413">Isomerase</keyword>
<dbReference type="GO" id="GO:0000725">
    <property type="term" value="P:recombinational repair"/>
    <property type="evidence" value="ECO:0007669"/>
    <property type="project" value="TreeGrafter"/>
</dbReference>
<dbReference type="Gene3D" id="3.40.50.300">
    <property type="entry name" value="P-loop containing nucleotide triphosphate hydrolases"/>
    <property type="match status" value="4"/>
</dbReference>
<dbReference type="InterPro" id="IPR027417">
    <property type="entry name" value="P-loop_NTPase"/>
</dbReference>
<keyword evidence="4 14" id="KW-0378">Hydrolase</keyword>
<proteinExistence type="predicted"/>
<dbReference type="AlphaFoldDB" id="N0DXE5"/>
<keyword evidence="7 14" id="KW-0067">ATP-binding</keyword>
<keyword evidence="9" id="KW-0234">DNA repair</keyword>
<evidence type="ECO:0000256" key="6">
    <source>
        <dbReference type="ARBA" id="ARBA00022839"/>
    </source>
</evidence>
<evidence type="ECO:0000256" key="12">
    <source>
        <dbReference type="ARBA" id="ARBA00034808"/>
    </source>
</evidence>
<evidence type="ECO:0000256" key="3">
    <source>
        <dbReference type="ARBA" id="ARBA00022763"/>
    </source>
</evidence>
<dbReference type="GO" id="GO:0043138">
    <property type="term" value="F:3'-5' DNA helicase activity"/>
    <property type="evidence" value="ECO:0007669"/>
    <property type="project" value="UniProtKB-EC"/>
</dbReference>
<dbReference type="STRING" id="1193181.BN10_1070003"/>
<evidence type="ECO:0000256" key="5">
    <source>
        <dbReference type="ARBA" id="ARBA00022806"/>
    </source>
</evidence>
<keyword evidence="5 14" id="KW-0347">Helicase</keyword>
<dbReference type="PROSITE" id="PS51217">
    <property type="entry name" value="UVRD_HELICASE_CTER"/>
    <property type="match status" value="1"/>
</dbReference>
<dbReference type="EMBL" id="CAIZ01000010">
    <property type="protein sequence ID" value="CCH68563.1"/>
    <property type="molecule type" value="Genomic_DNA"/>
</dbReference>
<evidence type="ECO:0000256" key="2">
    <source>
        <dbReference type="ARBA" id="ARBA00022741"/>
    </source>
</evidence>
<dbReference type="CDD" id="cd17932">
    <property type="entry name" value="DEXQc_UvrD"/>
    <property type="match status" value="1"/>
</dbReference>
<dbReference type="SUPFAM" id="SSF52980">
    <property type="entry name" value="Restriction endonuclease-like"/>
    <property type="match status" value="1"/>
</dbReference>
<dbReference type="GO" id="GO:0003677">
    <property type="term" value="F:DNA binding"/>
    <property type="evidence" value="ECO:0007669"/>
    <property type="project" value="UniProtKB-KW"/>
</dbReference>
<feature type="binding site" evidence="14">
    <location>
        <begin position="42"/>
        <end position="49"/>
    </location>
    <ligand>
        <name>ATP</name>
        <dbReference type="ChEBI" id="CHEBI:30616"/>
    </ligand>
</feature>
<feature type="domain" description="UvrD-like helicase C-terminal" evidence="16">
    <location>
        <begin position="360"/>
        <end position="682"/>
    </location>
</feature>
<evidence type="ECO:0000313" key="17">
    <source>
        <dbReference type="EMBL" id="CCH68563.1"/>
    </source>
</evidence>
<dbReference type="InterPro" id="IPR038726">
    <property type="entry name" value="PDDEXK_AddAB-type"/>
</dbReference>
<evidence type="ECO:0000313" key="18">
    <source>
        <dbReference type="Proteomes" id="UP000013167"/>
    </source>
</evidence>
<evidence type="ECO:0000256" key="10">
    <source>
        <dbReference type="ARBA" id="ARBA00023235"/>
    </source>
</evidence>
<dbReference type="Pfam" id="PF13361">
    <property type="entry name" value="UvrD_C"/>
    <property type="match status" value="2"/>
</dbReference>